<feature type="transmembrane region" description="Helical" evidence="9">
    <location>
        <begin position="55"/>
        <end position="76"/>
    </location>
</feature>
<feature type="domain" description="Major facilitator superfamily (MFS) profile" evidence="10">
    <location>
        <begin position="20"/>
        <end position="404"/>
    </location>
</feature>
<dbReference type="Gene3D" id="1.20.1250.20">
    <property type="entry name" value="MFS general substrate transporter like domains"/>
    <property type="match status" value="2"/>
</dbReference>
<evidence type="ECO:0000256" key="2">
    <source>
        <dbReference type="ARBA" id="ARBA00006523"/>
    </source>
</evidence>
<feature type="transmembrane region" description="Helical" evidence="9">
    <location>
        <begin position="154"/>
        <end position="175"/>
    </location>
</feature>
<keyword evidence="3" id="KW-0813">Transport</keyword>
<dbReference type="Proteomes" id="UP000288024">
    <property type="component" value="Unassembled WGS sequence"/>
</dbReference>
<comment type="caution">
    <text evidence="11">The sequence shown here is derived from an EMBL/GenBank/DDBJ whole genome shotgun (WGS) entry which is preliminary data.</text>
</comment>
<feature type="transmembrane region" description="Helical" evidence="9">
    <location>
        <begin position="265"/>
        <end position="285"/>
    </location>
</feature>
<evidence type="ECO:0000256" key="1">
    <source>
        <dbReference type="ARBA" id="ARBA00004651"/>
    </source>
</evidence>
<feature type="transmembrane region" description="Helical" evidence="9">
    <location>
        <begin position="292"/>
        <end position="311"/>
    </location>
</feature>
<evidence type="ECO:0000313" key="12">
    <source>
        <dbReference type="Proteomes" id="UP000288024"/>
    </source>
</evidence>
<name>A0A437KGP6_9BACI</name>
<reference evidence="11 12" key="1">
    <citation type="submission" date="2019-01" db="EMBL/GenBank/DDBJ databases">
        <title>Bacillus sp. M5HDSG1-1, whole genome shotgun sequence.</title>
        <authorList>
            <person name="Tuo L."/>
        </authorList>
    </citation>
    <scope>NUCLEOTIDE SEQUENCE [LARGE SCALE GENOMIC DNA]</scope>
    <source>
        <strain evidence="11 12">M5HDSG1-1</strain>
    </source>
</reference>
<keyword evidence="6 9" id="KW-0812">Transmembrane</keyword>
<feature type="transmembrane region" description="Helical" evidence="9">
    <location>
        <begin position="181"/>
        <end position="201"/>
    </location>
</feature>
<dbReference type="PROSITE" id="PS50850">
    <property type="entry name" value="MFS"/>
    <property type="match status" value="1"/>
</dbReference>
<organism evidence="11 12">
    <name type="scientific">Niallia taxi</name>
    <dbReference type="NCBI Taxonomy" id="2499688"/>
    <lineage>
        <taxon>Bacteria</taxon>
        <taxon>Bacillati</taxon>
        <taxon>Bacillota</taxon>
        <taxon>Bacilli</taxon>
        <taxon>Bacillales</taxon>
        <taxon>Bacillaceae</taxon>
        <taxon>Niallia</taxon>
    </lineage>
</organism>
<dbReference type="Pfam" id="PF07690">
    <property type="entry name" value="MFS_1"/>
    <property type="match status" value="1"/>
</dbReference>
<feature type="transmembrane region" description="Helical" evidence="9">
    <location>
        <begin position="112"/>
        <end position="133"/>
    </location>
</feature>
<evidence type="ECO:0000256" key="3">
    <source>
        <dbReference type="ARBA" id="ARBA00022448"/>
    </source>
</evidence>
<evidence type="ECO:0000256" key="5">
    <source>
        <dbReference type="ARBA" id="ARBA00022597"/>
    </source>
</evidence>
<feature type="transmembrane region" description="Helical" evidence="9">
    <location>
        <begin position="378"/>
        <end position="399"/>
    </location>
</feature>
<sequence length="415" mass="45070">MRTGEGIMKERLLFVWKIPSFPILFLANFIFGLSMSFFAPFSSLFGIDEVGMSNIGFGLFMTIMAIGGVVISTIIAKKSDMQLSRKKILIFTSLTGMLGYIGFAFVRDYVLLAIIAFVLLGSAAASVPQLWAYAREALHHANVPKEQAPFIMNVFRMFFALSWTVGPAIAAWLLAAIGFKGLFLFVAASYGIGLVVILFFLKDIPKIATVKKGVSTGVASYVRKPHIFGNLAAAMLLAAATSIHMLNAPQFVTKVLGGNELDVGLIFSVPPIFEVPMMIAVGMLATKLDNGLLIRIGFAIAAIYFSLFFFVNEPWQIYPLQILSAAQVSITSGIAISYFQDFIPQAQGTATTLYMNSTQIGNTVGYLMFGVLAEAMNYGNVIIIYAIFAIIALVCLILFGKEKQSANKSASFGMD</sequence>
<keyword evidence="12" id="KW-1185">Reference proteome</keyword>
<keyword evidence="4" id="KW-1003">Cell membrane</keyword>
<evidence type="ECO:0000256" key="9">
    <source>
        <dbReference type="SAM" id="Phobius"/>
    </source>
</evidence>
<dbReference type="InterPro" id="IPR036259">
    <property type="entry name" value="MFS_trans_sf"/>
</dbReference>
<feature type="transmembrane region" description="Helical" evidence="9">
    <location>
        <begin position="88"/>
        <end position="106"/>
    </location>
</feature>
<evidence type="ECO:0000256" key="7">
    <source>
        <dbReference type="ARBA" id="ARBA00022989"/>
    </source>
</evidence>
<dbReference type="PANTHER" id="PTHR23535:SF2">
    <property type="entry name" value="SUGAR EFFLUX TRANSPORTER A-RELATED"/>
    <property type="match status" value="1"/>
</dbReference>
<dbReference type="CDD" id="cd17471">
    <property type="entry name" value="MFS_Set"/>
    <property type="match status" value="1"/>
</dbReference>
<evidence type="ECO:0000259" key="10">
    <source>
        <dbReference type="PROSITE" id="PS50850"/>
    </source>
</evidence>
<comment type="similarity">
    <text evidence="2">Belongs to the major facilitator superfamily. Set transporter family.</text>
</comment>
<evidence type="ECO:0000256" key="4">
    <source>
        <dbReference type="ARBA" id="ARBA00022475"/>
    </source>
</evidence>
<feature type="transmembrane region" description="Helical" evidence="9">
    <location>
        <begin position="227"/>
        <end position="245"/>
    </location>
</feature>
<dbReference type="PANTHER" id="PTHR23535">
    <property type="entry name" value="SUGAR EFFLUX TRANSPORTER A-RELATED"/>
    <property type="match status" value="1"/>
</dbReference>
<dbReference type="InterPro" id="IPR011701">
    <property type="entry name" value="MFS"/>
</dbReference>
<dbReference type="InterPro" id="IPR020846">
    <property type="entry name" value="MFS_dom"/>
</dbReference>
<proteinExistence type="inferred from homology"/>
<dbReference type="EMBL" id="RZTZ01000001">
    <property type="protein sequence ID" value="RVT67339.1"/>
    <property type="molecule type" value="Genomic_DNA"/>
</dbReference>
<accession>A0A437KGP6</accession>
<keyword evidence="8 9" id="KW-0472">Membrane</keyword>
<dbReference type="AlphaFoldDB" id="A0A437KGP6"/>
<feature type="transmembrane region" description="Helical" evidence="9">
    <location>
        <begin position="21"/>
        <end position="43"/>
    </location>
</feature>
<dbReference type="GO" id="GO:0022857">
    <property type="term" value="F:transmembrane transporter activity"/>
    <property type="evidence" value="ECO:0007669"/>
    <property type="project" value="InterPro"/>
</dbReference>
<evidence type="ECO:0000313" key="11">
    <source>
        <dbReference type="EMBL" id="RVT67339.1"/>
    </source>
</evidence>
<keyword evidence="5" id="KW-0762">Sugar transport</keyword>
<protein>
    <submittedName>
        <fullName evidence="11">MFS transporter</fullName>
    </submittedName>
</protein>
<keyword evidence="7 9" id="KW-1133">Transmembrane helix</keyword>
<gene>
    <name evidence="11" type="ORF">EM808_02350</name>
</gene>
<evidence type="ECO:0000256" key="6">
    <source>
        <dbReference type="ARBA" id="ARBA00022692"/>
    </source>
</evidence>
<evidence type="ECO:0000256" key="8">
    <source>
        <dbReference type="ARBA" id="ARBA00023136"/>
    </source>
</evidence>
<dbReference type="GO" id="GO:0005886">
    <property type="term" value="C:plasma membrane"/>
    <property type="evidence" value="ECO:0007669"/>
    <property type="project" value="UniProtKB-SubCell"/>
</dbReference>
<dbReference type="SUPFAM" id="SSF103473">
    <property type="entry name" value="MFS general substrate transporter"/>
    <property type="match status" value="1"/>
</dbReference>
<comment type="subcellular location">
    <subcellularLocation>
        <location evidence="1">Cell membrane</location>
        <topology evidence="1">Multi-pass membrane protein</topology>
    </subcellularLocation>
</comment>